<dbReference type="PANTHER" id="PTHR43201:SF5">
    <property type="entry name" value="MEDIUM-CHAIN ACYL-COA LIGASE ACSF2, MITOCHONDRIAL"/>
    <property type="match status" value="1"/>
</dbReference>
<comment type="similarity">
    <text evidence="1">Belongs to the ATP-dependent AMP-binding enzyme family.</text>
</comment>
<feature type="domain" description="AMP-dependent synthetase/ligase" evidence="3">
    <location>
        <begin position="7"/>
        <end position="373"/>
    </location>
</feature>
<dbReference type="OrthoDB" id="193284at2157"/>
<sequence>MLFPRLFKQSVARTPDRVAVVNLGTNETFTYRELAEAVYSVANGLEERGIEPGDRLTICMGNRPEHVITFLATQLIGAVAVPFNFRVSADGVTYHVNNSKSKLLLYDTFSKDAVETAAGDLDVPLIYVGDDPADRGTSFESLLDVSSTEPPIQVTEDDPSVMLYSSGTTGDPKGIPLDHRATTARTLVNAMGQRYYLGETILGVMPLYHTVGLHGVLCDVLGMSGTYLCQPQLDPEQCVRAIPEWDVTALHEAPTIFHQYLKTDTIEEVDLSSVSAVGFSGAPMSSSVFEAVIDVFEPDHVANLYGTTEAYGTLAYEALEKGDDPTTAGPANVFFETRIVDVSAIDPDATVDPGIEGELIVNTESPVAFDGYWNKPEQTEAVIQDGWFFTGDAAYETDERNIVITGRTDDMIISGGENIHPANVEDVLASHPKITDVGIVGVPDEEWGEKVKAYIVSDGLSANKLDQWCLENDELPNFKRPRVYEFVSELPRNPSGKIMRYKLQNQE</sequence>
<keyword evidence="6" id="KW-1185">Reference proteome</keyword>
<organism evidence="5 6">
    <name type="scientific">Natrinema salifodinae</name>
    <dbReference type="NCBI Taxonomy" id="1202768"/>
    <lineage>
        <taxon>Archaea</taxon>
        <taxon>Methanobacteriati</taxon>
        <taxon>Methanobacteriota</taxon>
        <taxon>Stenosarchaea group</taxon>
        <taxon>Halobacteria</taxon>
        <taxon>Halobacteriales</taxon>
        <taxon>Natrialbaceae</taxon>
        <taxon>Natrinema</taxon>
    </lineage>
</organism>
<accession>A0A1I0QV57</accession>
<evidence type="ECO:0000256" key="1">
    <source>
        <dbReference type="ARBA" id="ARBA00006432"/>
    </source>
</evidence>
<dbReference type="SUPFAM" id="SSF56801">
    <property type="entry name" value="Acetyl-CoA synthetase-like"/>
    <property type="match status" value="1"/>
</dbReference>
<proteinExistence type="inferred from homology"/>
<keyword evidence="2 5" id="KW-0436">Ligase</keyword>
<dbReference type="InterPro" id="IPR020845">
    <property type="entry name" value="AMP-binding_CS"/>
</dbReference>
<dbReference type="STRING" id="1202768.SAMN05216285_3915"/>
<dbReference type="GO" id="GO:0006631">
    <property type="term" value="P:fatty acid metabolic process"/>
    <property type="evidence" value="ECO:0007669"/>
    <property type="project" value="TreeGrafter"/>
</dbReference>
<dbReference type="Pfam" id="PF13193">
    <property type="entry name" value="AMP-binding_C"/>
    <property type="match status" value="1"/>
</dbReference>
<dbReference type="InterPro" id="IPR025110">
    <property type="entry name" value="AMP-bd_C"/>
</dbReference>
<dbReference type="PROSITE" id="PS00455">
    <property type="entry name" value="AMP_BINDING"/>
    <property type="match status" value="1"/>
</dbReference>
<evidence type="ECO:0000259" key="4">
    <source>
        <dbReference type="Pfam" id="PF13193"/>
    </source>
</evidence>
<dbReference type="Gene3D" id="3.40.50.12780">
    <property type="entry name" value="N-terminal domain of ligase-like"/>
    <property type="match status" value="1"/>
</dbReference>
<evidence type="ECO:0000259" key="3">
    <source>
        <dbReference type="Pfam" id="PF00501"/>
    </source>
</evidence>
<dbReference type="GO" id="GO:0031956">
    <property type="term" value="F:medium-chain fatty acid-CoA ligase activity"/>
    <property type="evidence" value="ECO:0007669"/>
    <property type="project" value="TreeGrafter"/>
</dbReference>
<dbReference type="EMBL" id="FOIS01000005">
    <property type="protein sequence ID" value="SEW30869.1"/>
    <property type="molecule type" value="Genomic_DNA"/>
</dbReference>
<dbReference type="Pfam" id="PF00501">
    <property type="entry name" value="AMP-binding"/>
    <property type="match status" value="1"/>
</dbReference>
<evidence type="ECO:0000313" key="5">
    <source>
        <dbReference type="EMBL" id="SEW30869.1"/>
    </source>
</evidence>
<dbReference type="AlphaFoldDB" id="A0A1I0QV57"/>
<dbReference type="InterPro" id="IPR000873">
    <property type="entry name" value="AMP-dep_synth/lig_dom"/>
</dbReference>
<protein>
    <submittedName>
        <fullName evidence="5">2-furoate---CoA ligase</fullName>
    </submittedName>
</protein>
<dbReference type="PANTHER" id="PTHR43201">
    <property type="entry name" value="ACYL-COA SYNTHETASE"/>
    <property type="match status" value="1"/>
</dbReference>
<dbReference type="Gene3D" id="3.30.300.30">
    <property type="match status" value="1"/>
</dbReference>
<dbReference type="InterPro" id="IPR042099">
    <property type="entry name" value="ANL_N_sf"/>
</dbReference>
<dbReference type="RefSeq" id="WP_074854856.1">
    <property type="nucleotide sequence ID" value="NZ_FOIS01000005.1"/>
</dbReference>
<reference evidence="6" key="1">
    <citation type="submission" date="2016-10" db="EMBL/GenBank/DDBJ databases">
        <authorList>
            <person name="Varghese N."/>
        </authorList>
    </citation>
    <scope>NUCLEOTIDE SEQUENCE [LARGE SCALE GENOMIC DNA]</scope>
    <source>
        <strain evidence="6">CGMCC 1.12284</strain>
    </source>
</reference>
<evidence type="ECO:0000313" key="6">
    <source>
        <dbReference type="Proteomes" id="UP000183275"/>
    </source>
</evidence>
<dbReference type="InterPro" id="IPR045851">
    <property type="entry name" value="AMP-bd_C_sf"/>
</dbReference>
<feature type="domain" description="AMP-binding enzyme C-terminal" evidence="4">
    <location>
        <begin position="424"/>
        <end position="497"/>
    </location>
</feature>
<name>A0A1I0QV57_9EURY</name>
<evidence type="ECO:0000256" key="2">
    <source>
        <dbReference type="ARBA" id="ARBA00022598"/>
    </source>
</evidence>
<gene>
    <name evidence="5" type="ORF">SAMN05216285_3915</name>
</gene>
<dbReference type="Proteomes" id="UP000183275">
    <property type="component" value="Unassembled WGS sequence"/>
</dbReference>